<reference evidence="2 3" key="1">
    <citation type="submission" date="2023-10" db="EMBL/GenBank/DDBJ databases">
        <title>Complete genome sequence of a Sphingomonadaceae bacterium.</title>
        <authorList>
            <person name="Yan C."/>
        </authorList>
    </citation>
    <scope>NUCLEOTIDE SEQUENCE [LARGE SCALE GENOMIC DNA]</scope>
    <source>
        <strain evidence="2 3">SCSIO 66989</strain>
    </source>
</reference>
<evidence type="ECO:0000256" key="1">
    <source>
        <dbReference type="SAM" id="MobiDB-lite"/>
    </source>
</evidence>
<name>A0AA97F806_9SPHN</name>
<evidence type="ECO:0000313" key="2">
    <source>
        <dbReference type="EMBL" id="WOE75673.1"/>
    </source>
</evidence>
<dbReference type="KEGG" id="acoa:RB602_02860"/>
<dbReference type="AlphaFoldDB" id="A0AA97F806"/>
<dbReference type="RefSeq" id="WP_317082779.1">
    <property type="nucleotide sequence ID" value="NZ_CP136594.1"/>
</dbReference>
<dbReference type="EMBL" id="CP136594">
    <property type="protein sequence ID" value="WOE75673.1"/>
    <property type="molecule type" value="Genomic_DNA"/>
</dbReference>
<accession>A0AA97F806</accession>
<sequence>MRYAMPTEQSGTGGKELKVSDNNTPVSPKRSIASLSLTLRTEGNKHRFLRRLRGFGRLGETALACGVSNGTHGDWRRQDPDFAEACRVQISRYRRNDRPKGRVEEDSKSDFIAYVAHFHKVPLALRFVGWDMLHLHRLLRDDPDFVAEWHVALGSICTEIELILLHIARFGIPPETVGEPSDERQFDVTQMLKTLHYWQSKQAASDVGAVGESDALMKLRQKLESIRDRSVFLPSSSEEGQ</sequence>
<proteinExistence type="predicted"/>
<dbReference type="Proteomes" id="UP001302429">
    <property type="component" value="Chromosome"/>
</dbReference>
<gene>
    <name evidence="2" type="ORF">RB602_02860</name>
</gene>
<feature type="region of interest" description="Disordered" evidence="1">
    <location>
        <begin position="1"/>
        <end position="28"/>
    </location>
</feature>
<evidence type="ECO:0000313" key="3">
    <source>
        <dbReference type="Proteomes" id="UP001302429"/>
    </source>
</evidence>
<organism evidence="2 3">
    <name type="scientific">Alterisphingorhabdus coralli</name>
    <dbReference type="NCBI Taxonomy" id="3071408"/>
    <lineage>
        <taxon>Bacteria</taxon>
        <taxon>Pseudomonadati</taxon>
        <taxon>Pseudomonadota</taxon>
        <taxon>Alphaproteobacteria</taxon>
        <taxon>Sphingomonadales</taxon>
        <taxon>Sphingomonadaceae</taxon>
        <taxon>Alterisphingorhabdus (ex Yan et al. 2024)</taxon>
    </lineage>
</organism>
<keyword evidence="3" id="KW-1185">Reference proteome</keyword>
<protein>
    <submittedName>
        <fullName evidence="2">Uncharacterized protein</fullName>
    </submittedName>
</protein>